<gene>
    <name evidence="3" type="ORF">BBK82_41525</name>
</gene>
<evidence type="ECO:0000259" key="2">
    <source>
        <dbReference type="Pfam" id="PF02517"/>
    </source>
</evidence>
<dbReference type="Pfam" id="PF02517">
    <property type="entry name" value="Rce1-like"/>
    <property type="match status" value="1"/>
</dbReference>
<reference evidence="3 4" key="1">
    <citation type="submission" date="2016-07" db="EMBL/GenBank/DDBJ databases">
        <title>Complete genome sequence of the Lentzea guizhouensis DHS C013.</title>
        <authorList>
            <person name="Cao C."/>
        </authorList>
    </citation>
    <scope>NUCLEOTIDE SEQUENCE [LARGE SCALE GENOMIC DNA]</scope>
    <source>
        <strain evidence="3 4">DHS C013</strain>
    </source>
</reference>
<keyword evidence="4" id="KW-1185">Reference proteome</keyword>
<evidence type="ECO:0000313" key="4">
    <source>
        <dbReference type="Proteomes" id="UP000093053"/>
    </source>
</evidence>
<feature type="transmembrane region" description="Helical" evidence="1">
    <location>
        <begin position="94"/>
        <end position="120"/>
    </location>
</feature>
<dbReference type="AlphaFoldDB" id="A0A1B2HUR2"/>
<dbReference type="OrthoDB" id="3693644at2"/>
<dbReference type="STRING" id="1586287.BBK82_41525"/>
<protein>
    <recommendedName>
        <fullName evidence="2">CAAX prenyl protease 2/Lysostaphin resistance protein A-like domain-containing protein</fullName>
    </recommendedName>
</protein>
<feature type="transmembrane region" description="Helical" evidence="1">
    <location>
        <begin position="132"/>
        <end position="153"/>
    </location>
</feature>
<dbReference type="GO" id="GO:0004175">
    <property type="term" value="F:endopeptidase activity"/>
    <property type="evidence" value="ECO:0007669"/>
    <property type="project" value="UniProtKB-ARBA"/>
</dbReference>
<feature type="transmembrane region" description="Helical" evidence="1">
    <location>
        <begin position="20"/>
        <end position="44"/>
    </location>
</feature>
<feature type="domain" description="CAAX prenyl protease 2/Lysostaphin resistance protein A-like" evidence="2">
    <location>
        <begin position="140"/>
        <end position="225"/>
    </location>
</feature>
<dbReference type="EMBL" id="CP016793">
    <property type="protein sequence ID" value="ANZ41480.1"/>
    <property type="molecule type" value="Genomic_DNA"/>
</dbReference>
<feature type="transmembrane region" description="Helical" evidence="1">
    <location>
        <begin position="173"/>
        <end position="206"/>
    </location>
</feature>
<dbReference type="PANTHER" id="PTHR36435">
    <property type="entry name" value="SLR1288 PROTEIN"/>
    <property type="match status" value="1"/>
</dbReference>
<accession>A0A1B2HUR2</accession>
<keyword evidence="1" id="KW-0812">Transmembrane</keyword>
<keyword evidence="1" id="KW-0472">Membrane</keyword>
<dbReference type="KEGG" id="led:BBK82_41525"/>
<dbReference type="InterPro" id="IPR052710">
    <property type="entry name" value="CAAX_protease"/>
</dbReference>
<keyword evidence="1" id="KW-1133">Transmembrane helix</keyword>
<sequence length="235" mass="24501">MGISRTQSASPVAPADVRPAPGWIELAVGGLVYAVTLALGIWWIDSIPADRGQLRGHIGYFVSGATGVLAFAAAVAVRIRALAPFGIRKITWKWAVAGVVAGAGVYWLNQFVALGYIAIFGNDTPQGDYQTAAGAGVLSLLVTLVLGGGLTGLGEELFFRGVVANTLLKHGVWVGVILSALIFALVHGLNVILPIAFVLGVVNAVLLRRSASVWPGVIVHVVYNSVSNIGFMFTA</sequence>
<dbReference type="InterPro" id="IPR003675">
    <property type="entry name" value="Rce1/LyrA-like_dom"/>
</dbReference>
<dbReference type="GO" id="GO:0080120">
    <property type="term" value="P:CAAX-box protein maturation"/>
    <property type="evidence" value="ECO:0007669"/>
    <property type="project" value="UniProtKB-ARBA"/>
</dbReference>
<name>A0A1B2HUR2_9PSEU</name>
<feature type="transmembrane region" description="Helical" evidence="1">
    <location>
        <begin position="213"/>
        <end position="233"/>
    </location>
</feature>
<feature type="transmembrane region" description="Helical" evidence="1">
    <location>
        <begin position="56"/>
        <end position="79"/>
    </location>
</feature>
<evidence type="ECO:0000256" key="1">
    <source>
        <dbReference type="SAM" id="Phobius"/>
    </source>
</evidence>
<dbReference type="PANTHER" id="PTHR36435:SF1">
    <property type="entry name" value="CAAX AMINO TERMINAL PROTEASE FAMILY PROTEIN"/>
    <property type="match status" value="1"/>
</dbReference>
<organism evidence="3 4">
    <name type="scientific">Lentzea guizhouensis</name>
    <dbReference type="NCBI Taxonomy" id="1586287"/>
    <lineage>
        <taxon>Bacteria</taxon>
        <taxon>Bacillati</taxon>
        <taxon>Actinomycetota</taxon>
        <taxon>Actinomycetes</taxon>
        <taxon>Pseudonocardiales</taxon>
        <taxon>Pseudonocardiaceae</taxon>
        <taxon>Lentzea</taxon>
    </lineage>
</organism>
<proteinExistence type="predicted"/>
<evidence type="ECO:0000313" key="3">
    <source>
        <dbReference type="EMBL" id="ANZ41480.1"/>
    </source>
</evidence>
<dbReference type="Proteomes" id="UP000093053">
    <property type="component" value="Chromosome"/>
</dbReference>